<evidence type="ECO:0000313" key="3">
    <source>
        <dbReference type="Proteomes" id="UP001589887"/>
    </source>
</evidence>
<organism evidence="2 3">
    <name type="scientific">Streptomyces noboritoensis</name>
    <dbReference type="NCBI Taxonomy" id="67337"/>
    <lineage>
        <taxon>Bacteria</taxon>
        <taxon>Bacillati</taxon>
        <taxon>Actinomycetota</taxon>
        <taxon>Actinomycetes</taxon>
        <taxon>Kitasatosporales</taxon>
        <taxon>Streptomycetaceae</taxon>
        <taxon>Streptomyces</taxon>
    </lineage>
</organism>
<protein>
    <submittedName>
        <fullName evidence="2">Uncharacterized protein</fullName>
    </submittedName>
</protein>
<proteinExistence type="predicted"/>
<reference evidence="2 3" key="1">
    <citation type="submission" date="2024-09" db="EMBL/GenBank/DDBJ databases">
        <authorList>
            <person name="Sun Q."/>
            <person name="Mori K."/>
        </authorList>
    </citation>
    <scope>NUCLEOTIDE SEQUENCE [LARGE SCALE GENOMIC DNA]</scope>
    <source>
        <strain evidence="2 3">JCM 4557</strain>
    </source>
</reference>
<keyword evidence="3" id="KW-1185">Reference proteome</keyword>
<dbReference type="Proteomes" id="UP001589887">
    <property type="component" value="Unassembled WGS sequence"/>
</dbReference>
<dbReference type="RefSeq" id="WP_394316092.1">
    <property type="nucleotide sequence ID" value="NZ_JBHMQV010000001.1"/>
</dbReference>
<evidence type="ECO:0000313" key="2">
    <source>
        <dbReference type="EMBL" id="MFC0842202.1"/>
    </source>
</evidence>
<gene>
    <name evidence="2" type="ORF">ACFH04_00380</name>
</gene>
<accession>A0ABV6T8V7</accession>
<feature type="region of interest" description="Disordered" evidence="1">
    <location>
        <begin position="1"/>
        <end position="33"/>
    </location>
</feature>
<evidence type="ECO:0000256" key="1">
    <source>
        <dbReference type="SAM" id="MobiDB-lite"/>
    </source>
</evidence>
<comment type="caution">
    <text evidence="2">The sequence shown here is derived from an EMBL/GenBank/DDBJ whole genome shotgun (WGS) entry which is preliminary data.</text>
</comment>
<sequence length="50" mass="4908">MSPEVVGPVEAAVSHEAPGHLDGEDEPVSPTAEAAAISGRCAAAPGGVQW</sequence>
<dbReference type="EMBL" id="JBHMQV010000001">
    <property type="protein sequence ID" value="MFC0842202.1"/>
    <property type="molecule type" value="Genomic_DNA"/>
</dbReference>
<name>A0ABV6T8V7_9ACTN</name>